<feature type="domain" description="Kinesin motor" evidence="7">
    <location>
        <begin position="297"/>
        <end position="624"/>
    </location>
</feature>
<dbReference type="Pfam" id="PF00225">
    <property type="entry name" value="Kinesin"/>
    <property type="match status" value="1"/>
</dbReference>
<comment type="caution">
    <text evidence="8">The sequence shown here is derived from an EMBL/GenBank/DDBJ whole genome shotgun (WGS) entry which is preliminary data.</text>
</comment>
<dbReference type="InterPro" id="IPR019821">
    <property type="entry name" value="Kinesin_motor_CS"/>
</dbReference>
<dbReference type="SMART" id="SM00129">
    <property type="entry name" value="KISc"/>
    <property type="match status" value="1"/>
</dbReference>
<dbReference type="PRINTS" id="PR00380">
    <property type="entry name" value="KINESINHEAVY"/>
</dbReference>
<accession>A0A1V2L247</accession>
<dbReference type="SUPFAM" id="SSF52540">
    <property type="entry name" value="P-loop containing nucleoside triphosphate hydrolases"/>
    <property type="match status" value="1"/>
</dbReference>
<evidence type="ECO:0000259" key="7">
    <source>
        <dbReference type="PROSITE" id="PS50067"/>
    </source>
</evidence>
<protein>
    <recommendedName>
        <fullName evidence="4">Kinesin-like protein</fullName>
    </recommendedName>
</protein>
<dbReference type="GO" id="GO:0008017">
    <property type="term" value="F:microtubule binding"/>
    <property type="evidence" value="ECO:0007669"/>
    <property type="project" value="InterPro"/>
</dbReference>
<dbReference type="VEuPathDB" id="FungiDB:BON22_4997"/>
<feature type="compositionally biased region" description="Polar residues" evidence="6">
    <location>
        <begin position="46"/>
        <end position="57"/>
    </location>
</feature>
<dbReference type="GO" id="GO:0005524">
    <property type="term" value="F:ATP binding"/>
    <property type="evidence" value="ECO:0007669"/>
    <property type="project" value="UniProtKB-UniRule"/>
</dbReference>
<dbReference type="EMBL" id="MPUK01000013">
    <property type="protein sequence ID" value="ONH65131.1"/>
    <property type="molecule type" value="Genomic_DNA"/>
</dbReference>
<dbReference type="InterPro" id="IPR027417">
    <property type="entry name" value="P-loop_NTPase"/>
</dbReference>
<feature type="coiled-coil region" evidence="5">
    <location>
        <begin position="66"/>
        <end position="149"/>
    </location>
</feature>
<dbReference type="PANTHER" id="PTHR47972">
    <property type="entry name" value="KINESIN-LIKE PROTEIN KLP-3"/>
    <property type="match status" value="1"/>
</dbReference>
<evidence type="ECO:0000313" key="8">
    <source>
        <dbReference type="EMBL" id="ONH65131.1"/>
    </source>
</evidence>
<dbReference type="GO" id="GO:0005874">
    <property type="term" value="C:microtubule"/>
    <property type="evidence" value="ECO:0007669"/>
    <property type="project" value="UniProtKB-KW"/>
</dbReference>
<reference evidence="9" key="1">
    <citation type="journal article" date="2017" name="Genome Announc.">
        <title>Genome sequences of Cyberlindnera fabianii 65, Pichia kudriavzevii 129, and Saccharomyces cerevisiae 131 isolated from fermented masau fruits in Zimbabwe.</title>
        <authorList>
            <person name="van Rijswijck I.M.H."/>
            <person name="Derks M.F.L."/>
            <person name="Abee T."/>
            <person name="de Ridder D."/>
            <person name="Smid E.J."/>
        </authorList>
    </citation>
    <scope>NUCLEOTIDE SEQUENCE [LARGE SCALE GENOMIC DNA]</scope>
    <source>
        <strain evidence="9">65</strain>
    </source>
</reference>
<dbReference type="GO" id="GO:0007018">
    <property type="term" value="P:microtubule-based movement"/>
    <property type="evidence" value="ECO:0007669"/>
    <property type="project" value="InterPro"/>
</dbReference>
<comment type="similarity">
    <text evidence="3 4">Belongs to the TRAFAC class myosin-kinesin ATPase superfamily. Kinesin family.</text>
</comment>
<evidence type="ECO:0000256" key="6">
    <source>
        <dbReference type="SAM" id="MobiDB-lite"/>
    </source>
</evidence>
<dbReference type="InterPro" id="IPR027640">
    <property type="entry name" value="Kinesin-like_fam"/>
</dbReference>
<evidence type="ECO:0000256" key="3">
    <source>
        <dbReference type="PROSITE-ProRule" id="PRU00283"/>
    </source>
</evidence>
<dbReference type="InterPro" id="IPR036961">
    <property type="entry name" value="Kinesin_motor_dom_sf"/>
</dbReference>
<organism evidence="8 9">
    <name type="scientific">Cyberlindnera fabianii</name>
    <name type="common">Yeast</name>
    <name type="synonym">Hansenula fabianii</name>
    <dbReference type="NCBI Taxonomy" id="36022"/>
    <lineage>
        <taxon>Eukaryota</taxon>
        <taxon>Fungi</taxon>
        <taxon>Dikarya</taxon>
        <taxon>Ascomycota</taxon>
        <taxon>Saccharomycotina</taxon>
        <taxon>Saccharomycetes</taxon>
        <taxon>Phaffomycetales</taxon>
        <taxon>Phaffomycetaceae</taxon>
        <taxon>Cyberlindnera</taxon>
    </lineage>
</organism>
<keyword evidence="3 4" id="KW-0505">Motor protein</keyword>
<keyword evidence="9" id="KW-1185">Reference proteome</keyword>
<keyword evidence="4" id="KW-0493">Microtubule</keyword>
<feature type="binding site" evidence="3">
    <location>
        <begin position="381"/>
        <end position="388"/>
    </location>
    <ligand>
        <name>ATP</name>
        <dbReference type="ChEBI" id="CHEBI:30616"/>
    </ligand>
</feature>
<gene>
    <name evidence="8" type="ORF">BON22_4997</name>
</gene>
<dbReference type="STRING" id="36022.A0A1V2L247"/>
<name>A0A1V2L247_CYBFA</name>
<dbReference type="AlphaFoldDB" id="A0A1V2L247"/>
<evidence type="ECO:0000256" key="5">
    <source>
        <dbReference type="SAM" id="Coils"/>
    </source>
</evidence>
<evidence type="ECO:0000256" key="2">
    <source>
        <dbReference type="ARBA" id="ARBA00022840"/>
    </source>
</evidence>
<dbReference type="Gene3D" id="3.40.850.10">
    <property type="entry name" value="Kinesin motor domain"/>
    <property type="match status" value="1"/>
</dbReference>
<dbReference type="PROSITE" id="PS00411">
    <property type="entry name" value="KINESIN_MOTOR_1"/>
    <property type="match status" value="1"/>
</dbReference>
<evidence type="ECO:0000256" key="4">
    <source>
        <dbReference type="RuleBase" id="RU000394"/>
    </source>
</evidence>
<proteinExistence type="inferred from homology"/>
<keyword evidence="1 3" id="KW-0547">Nucleotide-binding</keyword>
<dbReference type="InterPro" id="IPR001752">
    <property type="entry name" value="Kinesin_motor_dom"/>
</dbReference>
<evidence type="ECO:0000256" key="1">
    <source>
        <dbReference type="ARBA" id="ARBA00022741"/>
    </source>
</evidence>
<dbReference type="PROSITE" id="PS50067">
    <property type="entry name" value="KINESIN_MOTOR_2"/>
    <property type="match status" value="1"/>
</dbReference>
<evidence type="ECO:0000313" key="9">
    <source>
        <dbReference type="Proteomes" id="UP000189513"/>
    </source>
</evidence>
<dbReference type="CDD" id="cd01366">
    <property type="entry name" value="KISc_C_terminal"/>
    <property type="match status" value="1"/>
</dbReference>
<dbReference type="PANTHER" id="PTHR47972:SF28">
    <property type="entry name" value="KINESIN-LIKE PROTEIN KLP-3"/>
    <property type="match status" value="1"/>
</dbReference>
<feature type="compositionally biased region" description="Polar residues" evidence="6">
    <location>
        <begin position="15"/>
        <end position="24"/>
    </location>
</feature>
<keyword evidence="5" id="KW-0175">Coiled coil</keyword>
<sequence length="630" mass="72745">MSSEPKPSAIPRPHSTPTKTSSYMTPYGYRSPKGSPKDQIPKSPTPMKTQTISPRSFSNNKVTYHREELESLVQKVEEKTRSLNELKSSILTLRTQIQQTELTQQELEENYTSVSQALQIKTYELEHVLQEKKDTKQEIQRSYELKKKQMQLENDASIYNIEKQYRTEIENILSMKVGEIQAKKSQLQEQLSKIEDEIKNNDTIRKHDILTTENEKLSKELEHITQVHFTNEEENHRLQQQIDELRKSLETKKQKIKSLKHDMQWKIESKIELDEGLIIEEEKRRRLHNKLQELKGNIRVFCRIRPKIPAELSEDPLIIQVPDNDEAKQELDILSSSQKKYNFKFDKVFQPDTTNNEIFEEISQLVQSALYGFNICIFAYGQTGSGKTHTMSNSDGVIPQTIHQIFDSCNRLSKRGWHYTISGEFLEIHNETIHDLLSDQSGNTIDMKKYEIKHDHQTKTSYITNLTRIQFDTPDEMETIFQRALKNRAIASTKSNEHSSRSHTVCIIRLSGINDETQESINSVINLIDLAGSERISQSGVSGDRLRETQAINKSLSCLGDVIYALGDDNAKHIPFRNSKLTYLLQYSLIEDSKTLMFVNVSPLAKNLNETVNSLRFATKVNNTGLQRKV</sequence>
<dbReference type="Proteomes" id="UP000189513">
    <property type="component" value="Unassembled WGS sequence"/>
</dbReference>
<feature type="region of interest" description="Disordered" evidence="6">
    <location>
        <begin position="1"/>
        <end position="57"/>
    </location>
</feature>
<dbReference type="GO" id="GO:0003777">
    <property type="term" value="F:microtubule motor activity"/>
    <property type="evidence" value="ECO:0007669"/>
    <property type="project" value="InterPro"/>
</dbReference>
<feature type="coiled-coil region" evidence="5">
    <location>
        <begin position="235"/>
        <end position="297"/>
    </location>
</feature>
<feature type="coiled-coil region" evidence="5">
    <location>
        <begin position="177"/>
        <end position="204"/>
    </location>
</feature>
<dbReference type="OMA" id="WEYELEV"/>
<keyword evidence="2 3" id="KW-0067">ATP-binding</keyword>